<gene>
    <name evidence="1" type="ORF">IHE45_10G045900</name>
</gene>
<sequence length="1170" mass="130277">METMEGGNGVGVAEGGTGGGVAMEFPAGESSGRVPRRIRRRLMESKGSGPSSVEEIEAKLREADLRRQQFHEWLSSKARQKPRSPSWSSQEEDLGQRLEAKLYAAEQKRLSLLGKAQMRLARLDKLRQAAKTGVEKRFETEREKLGTKVESRVQQAEENRMRLLKAHMQRQAAAQERKARSVLQRITRENKYKECVRSAILQKRAAAEKKRLGFLEAEKSRVHARVMQVHTVAKSVCHQRESERRRLKEQLENRLQRARRQRAEYLRQRGSSQSSLCINVGKHGEFLSRKLARCWRHFVRSRKTTFTLAKAYDALELNESTLKAMPFEQLALRIESASALQTVKLLLERLECRFLLSQTSSSGPENIDHLLKRLASPNRKGASGKATRTRVPAKQVGSRESRSTLASSLSRYSVRVVLCAYMILGHPSAVFSEQGDREHALMESAAKFVREFELLIKIILDGPNKSLSSRKSSLEIMSDDAHNAPDTSSHLASQLNFRNQLAAFDAAWRSYLYCFVVWKVKDARSLEDDLVRAACQLELSMIQTCKLTSEGQTCELSHDMRAIQMQVTKDQQLLREKVRHLSGNAGIERMEYALKDTRSKYFEAKENGSSPAAHIPHISSPASSTMTSESALGQSSLKSRPVARSLFNGNSVTPKAAADTPSLDAELSLPLRKQAPTDNEVLVNEIIHASRGGIESYSYVSDRDELSIRAKVKETMEKAFWDGIMEALNKEEPDYGRIVSLVKEVRDELCEMSPQSWKQEILESIDLEILSQVLESGVQDTDYLGRILEYALRMLQKLSAPAAEEEMKKTHEELLSELAAIPHSGGKSNSASIIATVKGLRFVLDEIQVLKKEISKARILMMEPIIKGSAGLEYLHKAFSDRYGPPDTANALPLTVQWIASVKSNLEEWEEHRDSISTLSATNGVAFVTTLRTGGSIPLVSKEGMSKSQPSVADAPGAAGQQPGCSGDRVDILLRLGLLKLVSRIQGLDLDTLPETLELNFKRLRSVQSQLQKIIVIATSMLVLRQVLVSEKAVSSLDLESMISNSVKRLSELLDNATDAGIEEIIDSIVGSSTEDPKIQGRREMMARMLTKSLQNNDPVFTKVSKSIYLAARGLVFGGTGMQGRRLADAVLRRVGAAGLLDRLLEAAEVLVVVASVSCRVHGPWYRSMV</sequence>
<reference evidence="2" key="1">
    <citation type="journal article" date="2022" name="Nat. Commun.">
        <title>Chromosome evolution and the genetic basis of agronomically important traits in greater yam.</title>
        <authorList>
            <person name="Bredeson J.V."/>
            <person name="Lyons J.B."/>
            <person name="Oniyinde I.O."/>
            <person name="Okereke N.R."/>
            <person name="Kolade O."/>
            <person name="Nnabue I."/>
            <person name="Nwadili C.O."/>
            <person name="Hribova E."/>
            <person name="Parker M."/>
            <person name="Nwogha J."/>
            <person name="Shu S."/>
            <person name="Carlson J."/>
            <person name="Kariba R."/>
            <person name="Muthemba S."/>
            <person name="Knop K."/>
            <person name="Barton G.J."/>
            <person name="Sherwood A.V."/>
            <person name="Lopez-Montes A."/>
            <person name="Asiedu R."/>
            <person name="Jamnadass R."/>
            <person name="Muchugi A."/>
            <person name="Goodstein D."/>
            <person name="Egesi C.N."/>
            <person name="Featherston J."/>
            <person name="Asfaw A."/>
            <person name="Simpson G.G."/>
            <person name="Dolezel J."/>
            <person name="Hendre P.S."/>
            <person name="Van Deynze A."/>
            <person name="Kumar P.L."/>
            <person name="Obidiegwu J.E."/>
            <person name="Bhattacharjee R."/>
            <person name="Rokhsar D.S."/>
        </authorList>
    </citation>
    <scope>NUCLEOTIDE SEQUENCE [LARGE SCALE GENOMIC DNA]</scope>
    <source>
        <strain evidence="2">cv. TDa95/00328</strain>
    </source>
</reference>
<comment type="caution">
    <text evidence="1">The sequence shown here is derived from an EMBL/GenBank/DDBJ whole genome shotgun (WGS) entry which is preliminary data.</text>
</comment>
<accession>A0ACB7VB27</accession>
<dbReference type="Proteomes" id="UP000827976">
    <property type="component" value="Chromosome 10"/>
</dbReference>
<organism evidence="1 2">
    <name type="scientific">Dioscorea alata</name>
    <name type="common">Purple yam</name>
    <dbReference type="NCBI Taxonomy" id="55571"/>
    <lineage>
        <taxon>Eukaryota</taxon>
        <taxon>Viridiplantae</taxon>
        <taxon>Streptophyta</taxon>
        <taxon>Embryophyta</taxon>
        <taxon>Tracheophyta</taxon>
        <taxon>Spermatophyta</taxon>
        <taxon>Magnoliopsida</taxon>
        <taxon>Liliopsida</taxon>
        <taxon>Dioscoreales</taxon>
        <taxon>Dioscoreaceae</taxon>
        <taxon>Dioscorea</taxon>
    </lineage>
</organism>
<evidence type="ECO:0000313" key="2">
    <source>
        <dbReference type="Proteomes" id="UP000827976"/>
    </source>
</evidence>
<keyword evidence="2" id="KW-1185">Reference proteome</keyword>
<proteinExistence type="predicted"/>
<evidence type="ECO:0000313" key="1">
    <source>
        <dbReference type="EMBL" id="KAH7670709.1"/>
    </source>
</evidence>
<protein>
    <submittedName>
        <fullName evidence="1">T-complex 11 protein</fullName>
    </submittedName>
</protein>
<dbReference type="EMBL" id="CM037020">
    <property type="protein sequence ID" value="KAH7670709.1"/>
    <property type="molecule type" value="Genomic_DNA"/>
</dbReference>
<name>A0ACB7VB27_DIOAL</name>